<comment type="function">
    <text evidence="10">Condenses 4-methyl-5-(beta-hydroxyethyl)thiazole monophosphate (THZ-P) and 2-methyl-4-amino-5-hydroxymethyl pyrimidine pyrophosphate (HMP-PP) to form thiamine monophosphate (TMP).</text>
</comment>
<dbReference type="InterPro" id="IPR036206">
    <property type="entry name" value="ThiamineP_synth_sf"/>
</dbReference>
<feature type="binding site" evidence="10">
    <location>
        <position position="167"/>
    </location>
    <ligand>
        <name>2-[(2R,5Z)-2-carboxy-4-methylthiazol-5(2H)-ylidene]ethyl phosphate</name>
        <dbReference type="ChEBI" id="CHEBI:62899"/>
    </ligand>
</feature>
<evidence type="ECO:0000256" key="9">
    <source>
        <dbReference type="ARBA" id="ARBA00047883"/>
    </source>
</evidence>
<proteinExistence type="inferred from homology"/>
<dbReference type="Gene3D" id="3.20.20.70">
    <property type="entry name" value="Aldolase class I"/>
    <property type="match status" value="1"/>
</dbReference>
<comment type="cofactor">
    <cofactor evidence="1">
        <name>Mg(2+)</name>
        <dbReference type="ChEBI" id="CHEBI:18420"/>
    </cofactor>
</comment>
<keyword evidence="6 10" id="KW-0784">Thiamine biosynthesis</keyword>
<comment type="caution">
    <text evidence="10">Lacks conserved residue(s) required for the propagation of feature annotation.</text>
</comment>
<dbReference type="RefSeq" id="WP_238276268.1">
    <property type="nucleotide sequence ID" value="NZ_BPQR01000042.1"/>
</dbReference>
<dbReference type="InterPro" id="IPR013785">
    <property type="entry name" value="Aldolase_TIM"/>
</dbReference>
<comment type="catalytic activity">
    <reaction evidence="8 10">
        <text>2-(2-carboxy-4-methylthiazol-5-yl)ethyl phosphate + 4-amino-2-methyl-5-(diphosphooxymethyl)pyrimidine + 2 H(+) = thiamine phosphate + CO2 + diphosphate</text>
        <dbReference type="Rhea" id="RHEA:47848"/>
        <dbReference type="ChEBI" id="CHEBI:15378"/>
        <dbReference type="ChEBI" id="CHEBI:16526"/>
        <dbReference type="ChEBI" id="CHEBI:33019"/>
        <dbReference type="ChEBI" id="CHEBI:37575"/>
        <dbReference type="ChEBI" id="CHEBI:57841"/>
        <dbReference type="ChEBI" id="CHEBI:62890"/>
        <dbReference type="EC" id="2.5.1.3"/>
    </reaction>
</comment>
<comment type="pathway">
    <text evidence="2 10">Cofactor biosynthesis; thiamine diphosphate biosynthesis; thiamine phosphate from 4-amino-2-methyl-5-diphosphomethylpyrimidine and 4-methyl-5-(2-phosphoethyl)-thiazole: step 1/1.</text>
</comment>
<feature type="binding site" evidence="10">
    <location>
        <position position="138"/>
    </location>
    <ligand>
        <name>4-amino-2-methyl-5-(diphosphooxymethyl)pyrimidine</name>
        <dbReference type="ChEBI" id="CHEBI:57841"/>
    </ligand>
</feature>
<comment type="catalytic activity">
    <reaction evidence="9 10">
        <text>2-[(2R,5Z)-2-carboxy-4-methylthiazol-5(2H)-ylidene]ethyl phosphate + 4-amino-2-methyl-5-(diphosphooxymethyl)pyrimidine + 2 H(+) = thiamine phosphate + CO2 + diphosphate</text>
        <dbReference type="Rhea" id="RHEA:47844"/>
        <dbReference type="ChEBI" id="CHEBI:15378"/>
        <dbReference type="ChEBI" id="CHEBI:16526"/>
        <dbReference type="ChEBI" id="CHEBI:33019"/>
        <dbReference type="ChEBI" id="CHEBI:37575"/>
        <dbReference type="ChEBI" id="CHEBI:57841"/>
        <dbReference type="ChEBI" id="CHEBI:62899"/>
        <dbReference type="EC" id="2.5.1.3"/>
    </reaction>
</comment>
<dbReference type="InterPro" id="IPR022998">
    <property type="entry name" value="ThiamineP_synth_TenI"/>
</dbReference>
<keyword evidence="13" id="KW-1185">Reference proteome</keyword>
<sequence>MRLPARLLVVTDRLGAPHGLPAALDAALAGGARWVWFRERDLPGDARRRLGETVACRVHDAGARLTVGGDPALAAELGADGVHLPAGCDAAAIKRARGFLHEAALVGVSAHSVAEIEAAAAAGADYATLSPVFETPSKPGYGPALGVEGIRDAAGRAGRMPVLALGGVHPERAAGLIAAGAAGIAVMGGIMSVPDPAAALKAYASALAPLSP</sequence>
<dbReference type="Proteomes" id="UP001055102">
    <property type="component" value="Unassembled WGS sequence"/>
</dbReference>
<dbReference type="CDD" id="cd00564">
    <property type="entry name" value="TMP_TenI"/>
    <property type="match status" value="1"/>
</dbReference>
<feature type="domain" description="Thiamine phosphate synthase/TenI" evidence="11">
    <location>
        <begin position="9"/>
        <end position="190"/>
    </location>
</feature>
<evidence type="ECO:0000256" key="2">
    <source>
        <dbReference type="ARBA" id="ARBA00005165"/>
    </source>
</evidence>
<keyword evidence="4" id="KW-0479">Metal-binding</keyword>
<evidence type="ECO:0000256" key="8">
    <source>
        <dbReference type="ARBA" id="ARBA00047851"/>
    </source>
</evidence>
<keyword evidence="5" id="KW-0460">Magnesium</keyword>
<keyword evidence="3 10" id="KW-0808">Transferase</keyword>
<evidence type="ECO:0000256" key="10">
    <source>
        <dbReference type="HAMAP-Rule" id="MF_00097"/>
    </source>
</evidence>
<gene>
    <name evidence="12" type="primary">thiE_2</name>
    <name evidence="10" type="synonym">thiE</name>
    <name evidence="12" type="ORF">AOPFMNJM_2530</name>
</gene>
<dbReference type="PANTHER" id="PTHR20857">
    <property type="entry name" value="THIAMINE-PHOSPHATE PYROPHOSPHORYLASE"/>
    <property type="match status" value="1"/>
</dbReference>
<name>A0ABQ4SZ31_9HYPH</name>
<evidence type="ECO:0000256" key="6">
    <source>
        <dbReference type="ARBA" id="ARBA00022977"/>
    </source>
</evidence>
<comment type="caution">
    <text evidence="12">The sequence shown here is derived from an EMBL/GenBank/DDBJ whole genome shotgun (WGS) entry which is preliminary data.</text>
</comment>
<dbReference type="SUPFAM" id="SSF51391">
    <property type="entry name" value="Thiamin phosphate synthase"/>
    <property type="match status" value="1"/>
</dbReference>
<evidence type="ECO:0000313" key="12">
    <source>
        <dbReference type="EMBL" id="GJE07205.1"/>
    </source>
</evidence>
<dbReference type="Pfam" id="PF02581">
    <property type="entry name" value="TMP-TENI"/>
    <property type="match status" value="1"/>
</dbReference>
<comment type="similarity">
    <text evidence="10">Belongs to the thiamine-phosphate synthase family.</text>
</comment>
<evidence type="ECO:0000256" key="3">
    <source>
        <dbReference type="ARBA" id="ARBA00022679"/>
    </source>
</evidence>
<evidence type="ECO:0000256" key="1">
    <source>
        <dbReference type="ARBA" id="ARBA00001946"/>
    </source>
</evidence>
<dbReference type="PANTHER" id="PTHR20857:SF15">
    <property type="entry name" value="THIAMINE-PHOSPHATE SYNTHASE"/>
    <property type="match status" value="1"/>
</dbReference>
<dbReference type="EC" id="2.5.1.3" evidence="10"/>
<comment type="catalytic activity">
    <reaction evidence="7 10">
        <text>4-methyl-5-(2-phosphooxyethyl)-thiazole + 4-amino-2-methyl-5-(diphosphooxymethyl)pyrimidine + H(+) = thiamine phosphate + diphosphate</text>
        <dbReference type="Rhea" id="RHEA:22328"/>
        <dbReference type="ChEBI" id="CHEBI:15378"/>
        <dbReference type="ChEBI" id="CHEBI:33019"/>
        <dbReference type="ChEBI" id="CHEBI:37575"/>
        <dbReference type="ChEBI" id="CHEBI:57841"/>
        <dbReference type="ChEBI" id="CHEBI:58296"/>
        <dbReference type="EC" id="2.5.1.3"/>
    </reaction>
</comment>
<evidence type="ECO:0000256" key="5">
    <source>
        <dbReference type="ARBA" id="ARBA00022842"/>
    </source>
</evidence>
<protein>
    <recommendedName>
        <fullName evidence="10">Thiamine-phosphate synthase</fullName>
        <shortName evidence="10">TP synthase</shortName>
        <shortName evidence="10">TPS</shortName>
        <ecNumber evidence="10">2.5.1.3</ecNumber>
    </recommendedName>
    <alternativeName>
        <fullName evidence="10">Thiamine-phosphate pyrophosphorylase</fullName>
        <shortName evidence="10">TMP pyrophosphorylase</shortName>
        <shortName evidence="10">TMP-PPase</shortName>
    </alternativeName>
</protein>
<feature type="binding site" evidence="10">
    <location>
        <position position="109"/>
    </location>
    <ligand>
        <name>4-amino-2-methyl-5-(diphosphooxymethyl)pyrimidine</name>
        <dbReference type="ChEBI" id="CHEBI:57841"/>
    </ligand>
</feature>
<dbReference type="EMBL" id="BPQR01000042">
    <property type="protein sequence ID" value="GJE07205.1"/>
    <property type="molecule type" value="Genomic_DNA"/>
</dbReference>
<accession>A0ABQ4SZ31</accession>
<dbReference type="HAMAP" id="MF_00097">
    <property type="entry name" value="TMP_synthase"/>
    <property type="match status" value="1"/>
</dbReference>
<evidence type="ECO:0000313" key="13">
    <source>
        <dbReference type="Proteomes" id="UP001055102"/>
    </source>
</evidence>
<reference evidence="12" key="2">
    <citation type="submission" date="2021-08" db="EMBL/GenBank/DDBJ databases">
        <authorList>
            <person name="Tani A."/>
            <person name="Ola A."/>
            <person name="Ogura Y."/>
            <person name="Katsura K."/>
            <person name="Hayashi T."/>
        </authorList>
    </citation>
    <scope>NUCLEOTIDE SEQUENCE</scope>
    <source>
        <strain evidence="12">LMG 23639</strain>
    </source>
</reference>
<organism evidence="12 13">
    <name type="scientific">Methylobacterium jeotgali</name>
    <dbReference type="NCBI Taxonomy" id="381630"/>
    <lineage>
        <taxon>Bacteria</taxon>
        <taxon>Pseudomonadati</taxon>
        <taxon>Pseudomonadota</taxon>
        <taxon>Alphaproteobacteria</taxon>
        <taxon>Hyphomicrobiales</taxon>
        <taxon>Methylobacteriaceae</taxon>
        <taxon>Methylobacterium</taxon>
    </lineage>
</organism>
<evidence type="ECO:0000256" key="4">
    <source>
        <dbReference type="ARBA" id="ARBA00022723"/>
    </source>
</evidence>
<reference evidence="12" key="1">
    <citation type="journal article" date="2021" name="Front. Microbiol.">
        <title>Comprehensive Comparative Genomics and Phenotyping of Methylobacterium Species.</title>
        <authorList>
            <person name="Alessa O."/>
            <person name="Ogura Y."/>
            <person name="Fujitani Y."/>
            <person name="Takami H."/>
            <person name="Hayashi T."/>
            <person name="Sahin N."/>
            <person name="Tani A."/>
        </authorList>
    </citation>
    <scope>NUCLEOTIDE SEQUENCE</scope>
    <source>
        <strain evidence="12">LMG 23639</strain>
    </source>
</reference>
<feature type="binding site" evidence="10">
    <location>
        <begin position="135"/>
        <end position="137"/>
    </location>
    <ligand>
        <name>2-[(2R,5Z)-2-carboxy-4-methylthiazol-5(2H)-ylidene]ethyl phosphate</name>
        <dbReference type="ChEBI" id="CHEBI:62899"/>
    </ligand>
</feature>
<dbReference type="InterPro" id="IPR034291">
    <property type="entry name" value="TMP_synthase"/>
</dbReference>
<evidence type="ECO:0000256" key="7">
    <source>
        <dbReference type="ARBA" id="ARBA00047334"/>
    </source>
</evidence>
<evidence type="ECO:0000259" key="11">
    <source>
        <dbReference type="Pfam" id="PF02581"/>
    </source>
</evidence>